<proteinExistence type="inferred from homology"/>
<dbReference type="RefSeq" id="WP_067569008.1">
    <property type="nucleotide sequence ID" value="NZ_AP025943.1"/>
</dbReference>
<dbReference type="Gene3D" id="3.40.470.10">
    <property type="entry name" value="Uracil-DNA glycosylase-like domain"/>
    <property type="match status" value="1"/>
</dbReference>
<evidence type="ECO:0000256" key="3">
    <source>
        <dbReference type="ARBA" id="ARBA00022801"/>
    </source>
</evidence>
<accession>A0ABM7ZH50</accession>
<keyword evidence="5" id="KW-0234">DNA repair</keyword>
<evidence type="ECO:0000256" key="2">
    <source>
        <dbReference type="ARBA" id="ARBA00022763"/>
    </source>
</evidence>
<name>A0ABM7ZH50_9BACT</name>
<feature type="domain" description="Uracil-DNA glycosylase-like" evidence="6">
    <location>
        <begin position="48"/>
        <end position="224"/>
    </location>
</feature>
<dbReference type="SUPFAM" id="SSF52141">
    <property type="entry name" value="Uracil-DNA glycosylase-like"/>
    <property type="match status" value="1"/>
</dbReference>
<dbReference type="PANTHER" id="PTHR13235:SF2">
    <property type="entry name" value="SINGLE-STRAND SELECTIVE MONOFUNCTIONAL URACIL DNA GLYCOSYLASE"/>
    <property type="match status" value="1"/>
</dbReference>
<evidence type="ECO:0000259" key="6">
    <source>
        <dbReference type="Pfam" id="PF03167"/>
    </source>
</evidence>
<keyword evidence="2" id="KW-0227">DNA damage</keyword>
<keyword evidence="8" id="KW-1185">Reference proteome</keyword>
<reference evidence="7" key="1">
    <citation type="submission" date="2022-06" db="EMBL/GenBank/DDBJ databases">
        <title>Akkermansia biwalacus sp. nov., an anaerobic mucin-degrading bacterium isolated from human intestine.</title>
        <authorList>
            <person name="Kobayashi Y."/>
            <person name="Inoue S."/>
            <person name="Kawahara T."/>
            <person name="Kohda N."/>
        </authorList>
    </citation>
    <scope>NUCLEOTIDE SEQUENCE</scope>
    <source>
        <strain evidence="7">WON2089</strain>
    </source>
</reference>
<dbReference type="InterPro" id="IPR039134">
    <property type="entry name" value="SMUG1"/>
</dbReference>
<dbReference type="InterPro" id="IPR005122">
    <property type="entry name" value="Uracil-DNA_glycosylase-like"/>
</dbReference>
<dbReference type="InterPro" id="IPR036895">
    <property type="entry name" value="Uracil-DNA_glycosylase-like_sf"/>
</dbReference>
<dbReference type="EMBL" id="AP025943">
    <property type="protein sequence ID" value="BDL44120.1"/>
    <property type="molecule type" value="Genomic_DNA"/>
</dbReference>
<evidence type="ECO:0000256" key="5">
    <source>
        <dbReference type="ARBA" id="ARBA00023204"/>
    </source>
</evidence>
<dbReference type="CDD" id="cd19374">
    <property type="entry name" value="UDG-F3_SMUG1-like"/>
    <property type="match status" value="1"/>
</dbReference>
<evidence type="ECO:0000256" key="4">
    <source>
        <dbReference type="ARBA" id="ARBA00023125"/>
    </source>
</evidence>
<organism evidence="7 8">
    <name type="scientific">Akkermansia biwaensis</name>
    <dbReference type="NCBI Taxonomy" id="2946555"/>
    <lineage>
        <taxon>Bacteria</taxon>
        <taxon>Pseudomonadati</taxon>
        <taxon>Verrucomicrobiota</taxon>
        <taxon>Verrucomicrobiia</taxon>
        <taxon>Verrucomicrobiales</taxon>
        <taxon>Akkermansiaceae</taxon>
        <taxon>Akkermansia</taxon>
    </lineage>
</organism>
<dbReference type="Proteomes" id="UP001062263">
    <property type="component" value="Chromosome"/>
</dbReference>
<evidence type="ECO:0000313" key="7">
    <source>
        <dbReference type="EMBL" id="BDL44120.1"/>
    </source>
</evidence>
<gene>
    <name evidence="7" type="primary">smuG1</name>
    <name evidence="7" type="ORF">Abiwalacus_16940</name>
</gene>
<sequence length="245" mass="27077">MNATASAILNATADLRDGTARLRFGEPVHFTYNPLSYAWAPHEQYVLKYGNGEKRHLFLGMNPGPFGMAQTGVPFGEVDAVVNWMHIREEVGRPEHTHPKRPVEGFDCPRSEVSGRRLWGLFAETFGTAENFFRHNYVANYCPLVWMSATGANITPDKLPAEQRAAVDAVCMRHLVALITILNPHTLVGVGAYATQKLRAAAALLPDKSFTIGTLLHPSPASPVANKLWPERPIQQLKELGILQD</sequence>
<keyword evidence="3" id="KW-0378">Hydrolase</keyword>
<dbReference type="PANTHER" id="PTHR13235">
    <property type="entry name" value="SINGLE-STRAND SELECTIVE MONOFUNCTIONAL URACIL DNA GLYCOSYLASE"/>
    <property type="match status" value="1"/>
</dbReference>
<comment type="similarity">
    <text evidence="1">Belongs to the uracil-DNA glycosylase (UDG) superfamily. SMUG1 family.</text>
</comment>
<dbReference type="Pfam" id="PF03167">
    <property type="entry name" value="UDG"/>
    <property type="match status" value="1"/>
</dbReference>
<protein>
    <submittedName>
        <fullName evidence="7">Single-strand selective monofunctional uracil DNA glycosylase</fullName>
    </submittedName>
</protein>
<keyword evidence="4" id="KW-0238">DNA-binding</keyword>
<evidence type="ECO:0000256" key="1">
    <source>
        <dbReference type="ARBA" id="ARBA00007889"/>
    </source>
</evidence>
<evidence type="ECO:0000313" key="8">
    <source>
        <dbReference type="Proteomes" id="UP001062263"/>
    </source>
</evidence>